<dbReference type="UniPathway" id="UPA00148">
    <property type="reaction ID" value="UER00238"/>
</dbReference>
<keyword evidence="8 19" id="KW-0169">Cobalamin biosynthesis</keyword>
<evidence type="ECO:0000256" key="4">
    <source>
        <dbReference type="ARBA" id="ARBA00010561"/>
    </source>
</evidence>
<evidence type="ECO:0000256" key="12">
    <source>
        <dbReference type="ARBA" id="ARBA00022989"/>
    </source>
</evidence>
<feature type="transmembrane region" description="Helical" evidence="19">
    <location>
        <begin position="140"/>
        <end position="163"/>
    </location>
</feature>
<accession>A0A150XHQ9</accession>
<comment type="caution">
    <text evidence="20">The sequence shown here is derived from an EMBL/GenBank/DDBJ whole genome shotgun (WGS) entry which is preliminary data.</text>
</comment>
<evidence type="ECO:0000256" key="3">
    <source>
        <dbReference type="ARBA" id="ARBA00004663"/>
    </source>
</evidence>
<evidence type="ECO:0000256" key="18">
    <source>
        <dbReference type="ARBA" id="ARBA00049504"/>
    </source>
</evidence>
<feature type="transmembrane region" description="Helical" evidence="19">
    <location>
        <begin position="40"/>
        <end position="60"/>
    </location>
</feature>
<keyword evidence="12 19" id="KW-1133">Transmembrane helix</keyword>
<dbReference type="GO" id="GO:0009236">
    <property type="term" value="P:cobalamin biosynthetic process"/>
    <property type="evidence" value="ECO:0007669"/>
    <property type="project" value="UniProtKB-UniRule"/>
</dbReference>
<keyword evidence="7 19" id="KW-1003">Cell membrane</keyword>
<keyword evidence="10 19" id="KW-0812">Transmembrane</keyword>
<comment type="subcellular location">
    <subcellularLocation>
        <location evidence="2 19">Cell membrane</location>
        <topology evidence="2 19">Multi-pass membrane protein</topology>
    </subcellularLocation>
</comment>
<dbReference type="EC" id="2.7.8.26" evidence="5 19"/>
<evidence type="ECO:0000256" key="11">
    <source>
        <dbReference type="ARBA" id="ARBA00022842"/>
    </source>
</evidence>
<evidence type="ECO:0000256" key="10">
    <source>
        <dbReference type="ARBA" id="ARBA00022692"/>
    </source>
</evidence>
<evidence type="ECO:0000256" key="7">
    <source>
        <dbReference type="ARBA" id="ARBA00022475"/>
    </source>
</evidence>
<proteinExistence type="inferred from homology"/>
<evidence type="ECO:0000313" key="21">
    <source>
        <dbReference type="Proteomes" id="UP000075606"/>
    </source>
</evidence>
<dbReference type="Pfam" id="PF02654">
    <property type="entry name" value="CobS"/>
    <property type="match status" value="1"/>
</dbReference>
<keyword evidence="21" id="KW-1185">Reference proteome</keyword>
<dbReference type="OrthoDB" id="9794626at2"/>
<dbReference type="HAMAP" id="MF_00719">
    <property type="entry name" value="CobS"/>
    <property type="match status" value="1"/>
</dbReference>
<comment type="catalytic activity">
    <reaction evidence="17 19">
        <text>alpha-ribazole + adenosylcob(III)inamide-GDP = adenosylcob(III)alamin + GMP + H(+)</text>
        <dbReference type="Rhea" id="RHEA:16049"/>
        <dbReference type="ChEBI" id="CHEBI:10329"/>
        <dbReference type="ChEBI" id="CHEBI:15378"/>
        <dbReference type="ChEBI" id="CHEBI:18408"/>
        <dbReference type="ChEBI" id="CHEBI:58115"/>
        <dbReference type="ChEBI" id="CHEBI:60487"/>
        <dbReference type="EC" id="2.7.8.26"/>
    </reaction>
</comment>
<evidence type="ECO:0000256" key="2">
    <source>
        <dbReference type="ARBA" id="ARBA00004651"/>
    </source>
</evidence>
<dbReference type="GO" id="GO:0005886">
    <property type="term" value="C:plasma membrane"/>
    <property type="evidence" value="ECO:0007669"/>
    <property type="project" value="UniProtKB-SubCell"/>
</dbReference>
<evidence type="ECO:0000256" key="5">
    <source>
        <dbReference type="ARBA" id="ARBA00013200"/>
    </source>
</evidence>
<dbReference type="PANTHER" id="PTHR34148">
    <property type="entry name" value="ADENOSYLCOBINAMIDE-GDP RIBAZOLETRANSFERASE"/>
    <property type="match status" value="1"/>
</dbReference>
<protein>
    <recommendedName>
        <fullName evidence="6 19">Adenosylcobinamide-GDP ribazoletransferase</fullName>
        <ecNumber evidence="5 19">2.7.8.26</ecNumber>
    </recommendedName>
    <alternativeName>
        <fullName evidence="16 19">Cobalamin synthase</fullName>
    </alternativeName>
    <alternativeName>
        <fullName evidence="15 19">Cobalamin-5'-phosphate synthase</fullName>
    </alternativeName>
</protein>
<evidence type="ECO:0000256" key="6">
    <source>
        <dbReference type="ARBA" id="ARBA00015850"/>
    </source>
</evidence>
<keyword evidence="9 19" id="KW-0808">Transferase</keyword>
<keyword evidence="11 19" id="KW-0460">Magnesium</keyword>
<dbReference type="STRING" id="333140.AWW68_05685"/>
<evidence type="ECO:0000313" key="20">
    <source>
        <dbReference type="EMBL" id="KYG78257.1"/>
    </source>
</evidence>
<evidence type="ECO:0000256" key="15">
    <source>
        <dbReference type="ARBA" id="ARBA00032605"/>
    </source>
</evidence>
<dbReference type="AlphaFoldDB" id="A0A150XHQ9"/>
<comment type="catalytic activity">
    <reaction evidence="18 19">
        <text>alpha-ribazole 5'-phosphate + adenosylcob(III)inamide-GDP = adenosylcob(III)alamin 5'-phosphate + GMP + H(+)</text>
        <dbReference type="Rhea" id="RHEA:23560"/>
        <dbReference type="ChEBI" id="CHEBI:15378"/>
        <dbReference type="ChEBI" id="CHEBI:57918"/>
        <dbReference type="ChEBI" id="CHEBI:58115"/>
        <dbReference type="ChEBI" id="CHEBI:60487"/>
        <dbReference type="ChEBI" id="CHEBI:60493"/>
        <dbReference type="EC" id="2.7.8.26"/>
    </reaction>
</comment>
<name>A0A150XHQ9_9BACT</name>
<evidence type="ECO:0000256" key="16">
    <source>
        <dbReference type="ARBA" id="ARBA00032853"/>
    </source>
</evidence>
<dbReference type="GO" id="GO:0051073">
    <property type="term" value="F:adenosylcobinamide-GDP ribazoletransferase activity"/>
    <property type="evidence" value="ECO:0007669"/>
    <property type="project" value="UniProtKB-UniRule"/>
</dbReference>
<evidence type="ECO:0000256" key="8">
    <source>
        <dbReference type="ARBA" id="ARBA00022573"/>
    </source>
</evidence>
<dbReference type="RefSeq" id="WP_068217634.1">
    <property type="nucleotide sequence ID" value="NZ_CP139724.1"/>
</dbReference>
<gene>
    <name evidence="19" type="primary">cobS</name>
    <name evidence="20" type="ORF">AWW68_05685</name>
</gene>
<feature type="transmembrane region" description="Helical" evidence="19">
    <location>
        <begin position="191"/>
        <end position="217"/>
    </location>
</feature>
<comment type="pathway">
    <text evidence="3 19">Cofactor biosynthesis; adenosylcobalamin biosynthesis; adenosylcobalamin from cob(II)yrinate a,c-diamide: step 7/7.</text>
</comment>
<sequence length="259" mass="29592">MREQVRIFFTALMFYTRIPCPKWVDHSPDYINKATRFFPLMGWIIGSFAFAFFSLCLWLNEPALAVVFSMIASVWITGAFHEDGFADVCDGFGGGWTKQKILDIMKDSRVGAYGLIGLLLLFALKFTLIFRLTQVFENGLLLMAATIISGHSISRFITATFIFTHEYSRDDATSKVKPVGKKMSWSELLTAAFFGLLPLLLFQTPIVFLCVIPLYVVKWRLGRYFQKWIDGYTGDCLGATQQITEVVFYLTLLILWKFI</sequence>
<evidence type="ECO:0000256" key="1">
    <source>
        <dbReference type="ARBA" id="ARBA00001946"/>
    </source>
</evidence>
<reference evidence="20 21" key="1">
    <citation type="submission" date="2016-01" db="EMBL/GenBank/DDBJ databases">
        <title>Genome sequencing of Roseivirga spongicola UST030701-084.</title>
        <authorList>
            <person name="Selvaratnam C."/>
            <person name="Thevarajoo S."/>
            <person name="Goh K.M."/>
            <person name="Ee R."/>
            <person name="Chan K.-G."/>
            <person name="Chong C.S."/>
        </authorList>
    </citation>
    <scope>NUCLEOTIDE SEQUENCE [LARGE SCALE GENOMIC DNA]</scope>
    <source>
        <strain evidence="20 21">UST030701-084</strain>
    </source>
</reference>
<evidence type="ECO:0000256" key="13">
    <source>
        <dbReference type="ARBA" id="ARBA00023136"/>
    </source>
</evidence>
<comment type="cofactor">
    <cofactor evidence="1 19">
        <name>Mg(2+)</name>
        <dbReference type="ChEBI" id="CHEBI:18420"/>
    </cofactor>
</comment>
<comment type="function">
    <text evidence="14 19">Joins adenosylcobinamide-GDP and alpha-ribazole to generate adenosylcobalamin (Ado-cobalamin). Also synthesizes adenosylcobalamin 5'-phosphate from adenosylcobinamide-GDP and alpha-ribazole 5'-phosphate.</text>
</comment>
<dbReference type="Proteomes" id="UP000075606">
    <property type="component" value="Unassembled WGS sequence"/>
</dbReference>
<dbReference type="NCBIfam" id="NF001277">
    <property type="entry name" value="PRK00235.1-3"/>
    <property type="match status" value="1"/>
</dbReference>
<organism evidence="20 21">
    <name type="scientific">Roseivirga spongicola</name>
    <dbReference type="NCBI Taxonomy" id="333140"/>
    <lineage>
        <taxon>Bacteria</taxon>
        <taxon>Pseudomonadati</taxon>
        <taxon>Bacteroidota</taxon>
        <taxon>Cytophagia</taxon>
        <taxon>Cytophagales</taxon>
        <taxon>Roseivirgaceae</taxon>
        <taxon>Roseivirga</taxon>
    </lineage>
</organism>
<feature type="transmembrane region" description="Helical" evidence="19">
    <location>
        <begin position="110"/>
        <end position="128"/>
    </location>
</feature>
<evidence type="ECO:0000256" key="9">
    <source>
        <dbReference type="ARBA" id="ARBA00022679"/>
    </source>
</evidence>
<evidence type="ECO:0000256" key="14">
    <source>
        <dbReference type="ARBA" id="ARBA00025228"/>
    </source>
</evidence>
<dbReference type="InterPro" id="IPR003805">
    <property type="entry name" value="CobS"/>
</dbReference>
<dbReference type="EMBL" id="LRPC01000001">
    <property type="protein sequence ID" value="KYG78257.1"/>
    <property type="molecule type" value="Genomic_DNA"/>
</dbReference>
<dbReference type="PANTHER" id="PTHR34148:SF1">
    <property type="entry name" value="ADENOSYLCOBINAMIDE-GDP RIBAZOLETRANSFERASE"/>
    <property type="match status" value="1"/>
</dbReference>
<evidence type="ECO:0000256" key="17">
    <source>
        <dbReference type="ARBA" id="ARBA00048623"/>
    </source>
</evidence>
<keyword evidence="13 19" id="KW-0472">Membrane</keyword>
<dbReference type="GO" id="GO:0008818">
    <property type="term" value="F:cobalamin 5'-phosphate synthase activity"/>
    <property type="evidence" value="ECO:0007669"/>
    <property type="project" value="UniProtKB-UniRule"/>
</dbReference>
<evidence type="ECO:0000256" key="19">
    <source>
        <dbReference type="HAMAP-Rule" id="MF_00719"/>
    </source>
</evidence>
<dbReference type="NCBIfam" id="TIGR00317">
    <property type="entry name" value="cobS"/>
    <property type="match status" value="1"/>
</dbReference>
<comment type="similarity">
    <text evidence="4 19">Belongs to the CobS family.</text>
</comment>